<dbReference type="HOGENOM" id="CLU_1627265_0_0_1"/>
<proteinExistence type="predicted"/>
<name>A0A0C3CT51_HEBCY</name>
<accession>A0A0C3CT51</accession>
<sequence>MELRRCEAGIYSRRRGLVPCSRTTLKTDFAKLVAGEWRKLLGQDDQQRIRDDEARNPQTHRSPLSTVTTIPERQRDILTTTAAVVVVIRTFPNDIERASPSPPSKTTTRQARRWRRCGGGKRREEGKGKSQWELGMGSKRKCEHCIYTTWDQGQWINKTLRLS</sequence>
<feature type="compositionally biased region" description="Basic and acidic residues" evidence="1">
    <location>
        <begin position="121"/>
        <end position="130"/>
    </location>
</feature>
<feature type="region of interest" description="Disordered" evidence="1">
    <location>
        <begin position="96"/>
        <end position="132"/>
    </location>
</feature>
<reference evidence="3" key="2">
    <citation type="submission" date="2015-01" db="EMBL/GenBank/DDBJ databases">
        <title>Evolutionary Origins and Diversification of the Mycorrhizal Mutualists.</title>
        <authorList>
            <consortium name="DOE Joint Genome Institute"/>
            <consortium name="Mycorrhizal Genomics Consortium"/>
            <person name="Kohler A."/>
            <person name="Kuo A."/>
            <person name="Nagy L.G."/>
            <person name="Floudas D."/>
            <person name="Copeland A."/>
            <person name="Barry K.W."/>
            <person name="Cichocki N."/>
            <person name="Veneault-Fourrey C."/>
            <person name="LaButti K."/>
            <person name="Lindquist E.A."/>
            <person name="Lipzen A."/>
            <person name="Lundell T."/>
            <person name="Morin E."/>
            <person name="Murat C."/>
            <person name="Riley R."/>
            <person name="Ohm R."/>
            <person name="Sun H."/>
            <person name="Tunlid A."/>
            <person name="Henrissat B."/>
            <person name="Grigoriev I.V."/>
            <person name="Hibbett D.S."/>
            <person name="Martin F."/>
        </authorList>
    </citation>
    <scope>NUCLEOTIDE SEQUENCE [LARGE SCALE GENOMIC DNA]</scope>
    <source>
        <strain evidence="3">h7</strain>
    </source>
</reference>
<dbReference type="AlphaFoldDB" id="A0A0C3CT51"/>
<dbReference type="Proteomes" id="UP000053424">
    <property type="component" value="Unassembled WGS sequence"/>
</dbReference>
<evidence type="ECO:0000313" key="3">
    <source>
        <dbReference type="Proteomes" id="UP000053424"/>
    </source>
</evidence>
<evidence type="ECO:0000256" key="1">
    <source>
        <dbReference type="SAM" id="MobiDB-lite"/>
    </source>
</evidence>
<keyword evidence="3" id="KW-1185">Reference proteome</keyword>
<organism evidence="2 3">
    <name type="scientific">Hebeloma cylindrosporum</name>
    <dbReference type="NCBI Taxonomy" id="76867"/>
    <lineage>
        <taxon>Eukaryota</taxon>
        <taxon>Fungi</taxon>
        <taxon>Dikarya</taxon>
        <taxon>Basidiomycota</taxon>
        <taxon>Agaricomycotina</taxon>
        <taxon>Agaricomycetes</taxon>
        <taxon>Agaricomycetidae</taxon>
        <taxon>Agaricales</taxon>
        <taxon>Agaricineae</taxon>
        <taxon>Hymenogastraceae</taxon>
        <taxon>Hebeloma</taxon>
    </lineage>
</organism>
<evidence type="ECO:0000313" key="2">
    <source>
        <dbReference type="EMBL" id="KIM47259.1"/>
    </source>
</evidence>
<reference evidence="2 3" key="1">
    <citation type="submission" date="2014-04" db="EMBL/GenBank/DDBJ databases">
        <authorList>
            <consortium name="DOE Joint Genome Institute"/>
            <person name="Kuo A."/>
            <person name="Gay G."/>
            <person name="Dore J."/>
            <person name="Kohler A."/>
            <person name="Nagy L.G."/>
            <person name="Floudas D."/>
            <person name="Copeland A."/>
            <person name="Barry K.W."/>
            <person name="Cichocki N."/>
            <person name="Veneault-Fourrey C."/>
            <person name="LaButti K."/>
            <person name="Lindquist E.A."/>
            <person name="Lipzen A."/>
            <person name="Lundell T."/>
            <person name="Morin E."/>
            <person name="Murat C."/>
            <person name="Sun H."/>
            <person name="Tunlid A."/>
            <person name="Henrissat B."/>
            <person name="Grigoriev I.V."/>
            <person name="Hibbett D.S."/>
            <person name="Martin F."/>
            <person name="Nordberg H.P."/>
            <person name="Cantor M.N."/>
            <person name="Hua S.X."/>
        </authorList>
    </citation>
    <scope>NUCLEOTIDE SEQUENCE [LARGE SCALE GENOMIC DNA]</scope>
    <source>
        <strain evidence="3">h7</strain>
    </source>
</reference>
<gene>
    <name evidence="2" type="ORF">M413DRAFT_271835</name>
</gene>
<dbReference type="EMBL" id="KN831770">
    <property type="protein sequence ID" value="KIM47259.1"/>
    <property type="molecule type" value="Genomic_DNA"/>
</dbReference>
<feature type="compositionally biased region" description="Basic residues" evidence="1">
    <location>
        <begin position="110"/>
        <end position="120"/>
    </location>
</feature>
<protein>
    <submittedName>
        <fullName evidence="2">Uncharacterized protein</fullName>
    </submittedName>
</protein>